<dbReference type="InterPro" id="IPR029044">
    <property type="entry name" value="Nucleotide-diphossugar_trans"/>
</dbReference>
<dbReference type="PANTHER" id="PTHR46830:SF1">
    <property type="entry name" value="ALPHA-1,4-N-ACETYLGLUCOSAMINYLTRANSFERASE"/>
    <property type="match status" value="1"/>
</dbReference>
<gene>
    <name evidence="3" type="primary">LOC111109465</name>
</gene>
<keyword evidence="1" id="KW-0472">Membrane</keyword>
<evidence type="ECO:0000313" key="3">
    <source>
        <dbReference type="RefSeq" id="XP_022301298.1"/>
    </source>
</evidence>
<keyword evidence="1" id="KW-0812">Transmembrane</keyword>
<name>A0A8B8BDL3_CRAVI</name>
<evidence type="ECO:0000256" key="1">
    <source>
        <dbReference type="SAM" id="Phobius"/>
    </source>
</evidence>
<proteinExistence type="predicted"/>
<accession>A0A8B8BDL3</accession>
<dbReference type="GeneID" id="111109465"/>
<dbReference type="AlphaFoldDB" id="A0A8B8BDL3"/>
<sequence>MYCICTVRKWKYTLILNPNDITTLQASKNSATLCTGNAKMRKRCVPPRLIRVLLALFYGLMIVVIFLLAYLEVYIIPYQHIIPGKENDSIEILKGSLFKIQKRLSASKQDGRSHERSCDIETNLMVSMEHNGMELKTPTDDYTAIGGTDWSFSTLIRCANITSINFLQQTNRRQRKYGGIYLDTDQLLLRSVDRFRNKDCTMGWAHDLYFGSALILAKKQSSFIRRWIESYASYNPKLWGENSVIMAAKLAIQYPTLINVVKHYCLFYPHPDDYYNQNYKWSHSYSLHIYKQGKMDQIQAMNFMSIRKLNNTLGAVFRYILFGNKEMCL</sequence>
<keyword evidence="1" id="KW-1133">Transmembrane helix</keyword>
<dbReference type="Gene3D" id="3.90.550.20">
    <property type="match status" value="1"/>
</dbReference>
<evidence type="ECO:0000313" key="2">
    <source>
        <dbReference type="Proteomes" id="UP000694844"/>
    </source>
</evidence>
<organism evidence="2 3">
    <name type="scientific">Crassostrea virginica</name>
    <name type="common">Eastern oyster</name>
    <dbReference type="NCBI Taxonomy" id="6565"/>
    <lineage>
        <taxon>Eukaryota</taxon>
        <taxon>Metazoa</taxon>
        <taxon>Spiralia</taxon>
        <taxon>Lophotrochozoa</taxon>
        <taxon>Mollusca</taxon>
        <taxon>Bivalvia</taxon>
        <taxon>Autobranchia</taxon>
        <taxon>Pteriomorphia</taxon>
        <taxon>Ostreida</taxon>
        <taxon>Ostreoidea</taxon>
        <taxon>Ostreidae</taxon>
        <taxon>Crassostrea</taxon>
    </lineage>
</organism>
<reference evidence="3" key="1">
    <citation type="submission" date="2025-08" db="UniProtKB">
        <authorList>
            <consortium name="RefSeq"/>
        </authorList>
    </citation>
    <scope>IDENTIFICATION</scope>
    <source>
        <tissue evidence="3">Whole sample</tissue>
    </source>
</reference>
<keyword evidence="2" id="KW-1185">Reference proteome</keyword>
<dbReference type="RefSeq" id="XP_022301298.1">
    <property type="nucleotide sequence ID" value="XM_022445590.1"/>
</dbReference>
<protein>
    <submittedName>
        <fullName evidence="3">Uncharacterized protein LOC111109465 isoform X6</fullName>
    </submittedName>
</protein>
<dbReference type="Proteomes" id="UP000694844">
    <property type="component" value="Chromosome 8"/>
</dbReference>
<dbReference type="PANTHER" id="PTHR46830">
    <property type="entry name" value="TRANSFERASE, PUTATIVE-RELATED"/>
    <property type="match status" value="1"/>
</dbReference>
<dbReference type="SUPFAM" id="SSF53448">
    <property type="entry name" value="Nucleotide-diphospho-sugar transferases"/>
    <property type="match status" value="1"/>
</dbReference>
<dbReference type="OrthoDB" id="6150660at2759"/>
<feature type="transmembrane region" description="Helical" evidence="1">
    <location>
        <begin position="49"/>
        <end position="71"/>
    </location>
</feature>